<sequence length="178" mass="19506">MLLALTTQDAPAPPNSHLEVSKESNVVEPITTVDDLIALATITKLENMYVPPTLVCINEAIESPTMDSARALSFSHTLIAPAPLAVEREVSEIAEAVLGSNKFASLISLEGEEKKKERRRRSNKLFGVEFDGSYVAFGRRFLRERPVKPSTKAKEMQLQYTGRGRGNRGRGNHGRGSG</sequence>
<dbReference type="OrthoDB" id="1114005at2759"/>
<organism evidence="2 3">
    <name type="scientific">Brassica carinata</name>
    <name type="common">Ethiopian mustard</name>
    <name type="synonym">Abyssinian cabbage</name>
    <dbReference type="NCBI Taxonomy" id="52824"/>
    <lineage>
        <taxon>Eukaryota</taxon>
        <taxon>Viridiplantae</taxon>
        <taxon>Streptophyta</taxon>
        <taxon>Embryophyta</taxon>
        <taxon>Tracheophyta</taxon>
        <taxon>Spermatophyta</taxon>
        <taxon>Magnoliopsida</taxon>
        <taxon>eudicotyledons</taxon>
        <taxon>Gunneridae</taxon>
        <taxon>Pentapetalae</taxon>
        <taxon>rosids</taxon>
        <taxon>malvids</taxon>
        <taxon>Brassicales</taxon>
        <taxon>Brassicaceae</taxon>
        <taxon>Brassiceae</taxon>
        <taxon>Brassica</taxon>
    </lineage>
</organism>
<feature type="region of interest" description="Disordered" evidence="1">
    <location>
        <begin position="1"/>
        <end position="21"/>
    </location>
</feature>
<keyword evidence="3" id="KW-1185">Reference proteome</keyword>
<name>A0A8X7QMJ6_BRACI</name>
<dbReference type="EMBL" id="JAAMPC010000013">
    <property type="protein sequence ID" value="KAG2272917.1"/>
    <property type="molecule type" value="Genomic_DNA"/>
</dbReference>
<protein>
    <submittedName>
        <fullName evidence="2">Uncharacterized protein</fullName>
    </submittedName>
</protein>
<evidence type="ECO:0000256" key="1">
    <source>
        <dbReference type="SAM" id="MobiDB-lite"/>
    </source>
</evidence>
<gene>
    <name evidence="2" type="ORF">Bca52824_067472</name>
</gene>
<dbReference type="Proteomes" id="UP000886595">
    <property type="component" value="Unassembled WGS sequence"/>
</dbReference>
<comment type="caution">
    <text evidence="2">The sequence shown here is derived from an EMBL/GenBank/DDBJ whole genome shotgun (WGS) entry which is preliminary data.</text>
</comment>
<evidence type="ECO:0000313" key="2">
    <source>
        <dbReference type="EMBL" id="KAG2272917.1"/>
    </source>
</evidence>
<evidence type="ECO:0000313" key="3">
    <source>
        <dbReference type="Proteomes" id="UP000886595"/>
    </source>
</evidence>
<feature type="region of interest" description="Disordered" evidence="1">
    <location>
        <begin position="146"/>
        <end position="178"/>
    </location>
</feature>
<accession>A0A8X7QMJ6</accession>
<feature type="compositionally biased region" description="Basic residues" evidence="1">
    <location>
        <begin position="165"/>
        <end position="178"/>
    </location>
</feature>
<feature type="compositionally biased region" description="Basic and acidic residues" evidence="1">
    <location>
        <begin position="146"/>
        <end position="155"/>
    </location>
</feature>
<proteinExistence type="predicted"/>
<dbReference type="AlphaFoldDB" id="A0A8X7QMJ6"/>
<reference evidence="2 3" key="1">
    <citation type="submission" date="2020-02" db="EMBL/GenBank/DDBJ databases">
        <authorList>
            <person name="Ma Q."/>
            <person name="Huang Y."/>
            <person name="Song X."/>
            <person name="Pei D."/>
        </authorList>
    </citation>
    <scope>NUCLEOTIDE SEQUENCE [LARGE SCALE GENOMIC DNA]</scope>
    <source>
        <strain evidence="2">Sxm20200214</strain>
        <tissue evidence="2">Leaf</tissue>
    </source>
</reference>